<dbReference type="InterPro" id="IPR011009">
    <property type="entry name" value="Kinase-like_dom_sf"/>
</dbReference>
<feature type="domain" description="Aminoglycoside phosphotransferase" evidence="1">
    <location>
        <begin position="83"/>
        <end position="256"/>
    </location>
</feature>
<dbReference type="NCBIfam" id="NF038156">
    <property type="entry name" value="lant_syn_V_LxmK"/>
    <property type="match status" value="1"/>
</dbReference>
<sequence length="380" mass="41663">MCFVRTAATLILMHSSSGARIPDLATVNSLLSRQDLGELLPETVVSHSGRHRKCSGFTTSGRGVFVKQMNAAPGQQAPGLERAKQFERIRVPGLRTPELLGSDEENNLLVFDLVPDAEPANELARESGFGPELAHHIGEVIGRLHELPLSEDISIDTSLPPYPPLNSLDGLTVGQFQTSSAAVLQGWRLLQEDQPVVDAVRALRHGEETAPKAPSHCDFRLDQILVSGQGPHIVDWEEFRFGDPARDVGMFVGEWLYLAADRAARVLHTGDAGRPRSATGATREEISAQTVIELRTVQPTVKAFWDGYRSSRGTPDPDLPRRAISYAGWHLYDRMFNVVARMALLSATQYVANGMGRRALLAPDGFARLLEMGEFDARSN</sequence>
<proteinExistence type="predicted"/>
<dbReference type="Proteomes" id="UP000245992">
    <property type="component" value="Unassembled WGS sequence"/>
</dbReference>
<evidence type="ECO:0000313" key="3">
    <source>
        <dbReference type="Proteomes" id="UP000245992"/>
    </source>
</evidence>
<dbReference type="EMBL" id="AZSP01000177">
    <property type="protein sequence ID" value="PVE10734.1"/>
    <property type="molecule type" value="Genomic_DNA"/>
</dbReference>
<keyword evidence="3" id="KW-1185">Reference proteome</keyword>
<organism evidence="2 3">
    <name type="scientific">Streptomyces scopuliridis RB72</name>
    <dbReference type="NCBI Taxonomy" id="1440053"/>
    <lineage>
        <taxon>Bacteria</taxon>
        <taxon>Bacillati</taxon>
        <taxon>Actinomycetota</taxon>
        <taxon>Actinomycetes</taxon>
        <taxon>Kitasatosporales</taxon>
        <taxon>Streptomycetaceae</taxon>
        <taxon>Streptomyces</taxon>
    </lineage>
</organism>
<dbReference type="SUPFAM" id="SSF56112">
    <property type="entry name" value="Protein kinase-like (PK-like)"/>
    <property type="match status" value="1"/>
</dbReference>
<dbReference type="Pfam" id="PF01636">
    <property type="entry name" value="APH"/>
    <property type="match status" value="1"/>
</dbReference>
<accession>A0A2T7T6I1</accession>
<dbReference type="STRING" id="1440053.GCA_000718095_05899"/>
<reference evidence="2 3" key="1">
    <citation type="submission" date="2013-12" db="EMBL/GenBank/DDBJ databases">
        <title>Annotated genome of Streptomyces scopuliridis.</title>
        <authorList>
            <person name="Olson J.B."/>
        </authorList>
    </citation>
    <scope>NUCLEOTIDE SEQUENCE [LARGE SCALE GENOMIC DNA]</scope>
    <source>
        <strain evidence="2 3">RB72</strain>
    </source>
</reference>
<dbReference type="AlphaFoldDB" id="A0A2T7T6I1"/>
<dbReference type="InterPro" id="IPR002575">
    <property type="entry name" value="Aminoglycoside_PTrfase"/>
</dbReference>
<evidence type="ECO:0000313" key="2">
    <source>
        <dbReference type="EMBL" id="PVE10734.1"/>
    </source>
</evidence>
<name>A0A2T7T6I1_9ACTN</name>
<protein>
    <recommendedName>
        <fullName evidence="1">Aminoglycoside phosphotransferase domain-containing protein</fullName>
    </recommendedName>
</protein>
<gene>
    <name evidence="2" type="ORF">Y717_26080</name>
</gene>
<comment type="caution">
    <text evidence="2">The sequence shown here is derived from an EMBL/GenBank/DDBJ whole genome shotgun (WGS) entry which is preliminary data.</text>
</comment>
<evidence type="ECO:0000259" key="1">
    <source>
        <dbReference type="Pfam" id="PF01636"/>
    </source>
</evidence>
<dbReference type="Gene3D" id="3.90.1200.10">
    <property type="match status" value="1"/>
</dbReference>
<dbReference type="RefSeq" id="WP_051746347.1">
    <property type="nucleotide sequence ID" value="NZ_AZSP01000177.1"/>
</dbReference>
<dbReference type="OrthoDB" id="2410440at2"/>